<dbReference type="Gramene" id="Mp2g25980.1">
    <property type="protein sequence ID" value="Mp2g25980.1.cds"/>
    <property type="gene ID" value="Mp2g25980"/>
</dbReference>
<sequence>MPAPRCQYARAKARMSHVRESHHADHPQAKISKEEQEIQNVFASPLATRSRSTILAARNRHASP</sequence>
<evidence type="ECO:0000313" key="2">
    <source>
        <dbReference type="Proteomes" id="UP000244005"/>
    </source>
</evidence>
<dbReference type="EMBL" id="KZ772697">
    <property type="protein sequence ID" value="PTQ43390.1"/>
    <property type="molecule type" value="Genomic_DNA"/>
</dbReference>
<gene>
    <name evidence="1" type="ORF">MARPO_0025s0080</name>
</gene>
<protein>
    <submittedName>
        <fullName evidence="1">Uncharacterized protein</fullName>
    </submittedName>
</protein>
<proteinExistence type="predicted"/>
<reference evidence="2" key="1">
    <citation type="journal article" date="2017" name="Cell">
        <title>Insights into land plant evolution garnered from the Marchantia polymorpha genome.</title>
        <authorList>
            <person name="Bowman J.L."/>
            <person name="Kohchi T."/>
            <person name="Yamato K.T."/>
            <person name="Jenkins J."/>
            <person name="Shu S."/>
            <person name="Ishizaki K."/>
            <person name="Yamaoka S."/>
            <person name="Nishihama R."/>
            <person name="Nakamura Y."/>
            <person name="Berger F."/>
            <person name="Adam C."/>
            <person name="Aki S.S."/>
            <person name="Althoff F."/>
            <person name="Araki T."/>
            <person name="Arteaga-Vazquez M.A."/>
            <person name="Balasubrmanian S."/>
            <person name="Barry K."/>
            <person name="Bauer D."/>
            <person name="Boehm C.R."/>
            <person name="Briginshaw L."/>
            <person name="Caballero-Perez J."/>
            <person name="Catarino B."/>
            <person name="Chen F."/>
            <person name="Chiyoda S."/>
            <person name="Chovatia M."/>
            <person name="Davies K.M."/>
            <person name="Delmans M."/>
            <person name="Demura T."/>
            <person name="Dierschke T."/>
            <person name="Dolan L."/>
            <person name="Dorantes-Acosta A.E."/>
            <person name="Eklund D.M."/>
            <person name="Florent S.N."/>
            <person name="Flores-Sandoval E."/>
            <person name="Fujiyama A."/>
            <person name="Fukuzawa H."/>
            <person name="Galik B."/>
            <person name="Grimanelli D."/>
            <person name="Grimwood J."/>
            <person name="Grossniklaus U."/>
            <person name="Hamada T."/>
            <person name="Haseloff J."/>
            <person name="Hetherington A.J."/>
            <person name="Higo A."/>
            <person name="Hirakawa Y."/>
            <person name="Hundley H.N."/>
            <person name="Ikeda Y."/>
            <person name="Inoue K."/>
            <person name="Inoue S.I."/>
            <person name="Ishida S."/>
            <person name="Jia Q."/>
            <person name="Kakita M."/>
            <person name="Kanazawa T."/>
            <person name="Kawai Y."/>
            <person name="Kawashima T."/>
            <person name="Kennedy M."/>
            <person name="Kinose K."/>
            <person name="Kinoshita T."/>
            <person name="Kohara Y."/>
            <person name="Koide E."/>
            <person name="Komatsu K."/>
            <person name="Kopischke S."/>
            <person name="Kubo M."/>
            <person name="Kyozuka J."/>
            <person name="Lagercrantz U."/>
            <person name="Lin S.S."/>
            <person name="Lindquist E."/>
            <person name="Lipzen A.M."/>
            <person name="Lu C.W."/>
            <person name="De Luna E."/>
            <person name="Martienssen R.A."/>
            <person name="Minamino N."/>
            <person name="Mizutani M."/>
            <person name="Mizutani M."/>
            <person name="Mochizuki N."/>
            <person name="Monte I."/>
            <person name="Mosher R."/>
            <person name="Nagasaki H."/>
            <person name="Nakagami H."/>
            <person name="Naramoto S."/>
            <person name="Nishitani K."/>
            <person name="Ohtani M."/>
            <person name="Okamoto T."/>
            <person name="Okumura M."/>
            <person name="Phillips J."/>
            <person name="Pollak B."/>
            <person name="Reinders A."/>
            <person name="Rovekamp M."/>
            <person name="Sano R."/>
            <person name="Sawa S."/>
            <person name="Schmid M.W."/>
            <person name="Shirakawa M."/>
            <person name="Solano R."/>
            <person name="Spunde A."/>
            <person name="Suetsugu N."/>
            <person name="Sugano S."/>
            <person name="Sugiyama A."/>
            <person name="Sun R."/>
            <person name="Suzuki Y."/>
            <person name="Takenaka M."/>
            <person name="Takezawa D."/>
            <person name="Tomogane H."/>
            <person name="Tsuzuki M."/>
            <person name="Ueda T."/>
            <person name="Umeda M."/>
            <person name="Ward J.M."/>
            <person name="Watanabe Y."/>
            <person name="Yazaki K."/>
            <person name="Yokoyama R."/>
            <person name="Yoshitake Y."/>
            <person name="Yotsui I."/>
            <person name="Zachgo S."/>
            <person name="Schmutz J."/>
        </authorList>
    </citation>
    <scope>NUCLEOTIDE SEQUENCE [LARGE SCALE GENOMIC DNA]</scope>
    <source>
        <strain evidence="2">Tak-1</strain>
    </source>
</reference>
<accession>A0A2R6XB93</accession>
<organism evidence="1 2">
    <name type="scientific">Marchantia polymorpha</name>
    <name type="common">Common liverwort</name>
    <name type="synonym">Marchantia aquatica</name>
    <dbReference type="NCBI Taxonomy" id="3197"/>
    <lineage>
        <taxon>Eukaryota</taxon>
        <taxon>Viridiplantae</taxon>
        <taxon>Streptophyta</taxon>
        <taxon>Embryophyta</taxon>
        <taxon>Marchantiophyta</taxon>
        <taxon>Marchantiopsida</taxon>
        <taxon>Marchantiidae</taxon>
        <taxon>Marchantiales</taxon>
        <taxon>Marchantiaceae</taxon>
        <taxon>Marchantia</taxon>
    </lineage>
</organism>
<evidence type="ECO:0000313" key="1">
    <source>
        <dbReference type="EMBL" id="PTQ43390.1"/>
    </source>
</evidence>
<name>A0A2R6XB93_MARPO</name>
<dbReference type="Proteomes" id="UP000244005">
    <property type="component" value="Unassembled WGS sequence"/>
</dbReference>
<keyword evidence="2" id="KW-1185">Reference proteome</keyword>
<dbReference type="AlphaFoldDB" id="A0A2R6XB93"/>